<dbReference type="Pfam" id="PF00005">
    <property type="entry name" value="ABC_tran"/>
    <property type="match status" value="2"/>
</dbReference>
<dbReference type="GO" id="GO:0005524">
    <property type="term" value="F:ATP binding"/>
    <property type="evidence" value="ECO:0007669"/>
    <property type="project" value="UniProtKB-KW"/>
</dbReference>
<reference evidence="7 8" key="1">
    <citation type="submission" date="2014-08" db="EMBL/GenBank/DDBJ databases">
        <authorList>
            <person name="Kuleshov K."/>
            <person name="Dedkov V."/>
            <person name="Markelov M."/>
            <person name="Pimkina E."/>
        </authorList>
    </citation>
    <scope>NUCLEOTIDE SEQUENCE [LARGE SCALE GENOMIC DNA]</scope>
    <source>
        <strain evidence="8">TOA</strain>
    </source>
</reference>
<dbReference type="Proteomes" id="UP000029712">
    <property type="component" value="Chromosome"/>
</dbReference>
<reference evidence="7 8" key="2">
    <citation type="submission" date="2018-10" db="EMBL/GenBank/DDBJ databases">
        <title>Detection and isolation of Mycoplasma hominis as a predominant microorganism from pelvic cavity of patient with salpingitis and tubo-ovarian abscess.</title>
        <authorList>
            <person name="Guschin A.E."/>
            <person name="Khayrullina G.A."/>
            <person name="Rakovskaya I.V."/>
            <person name="Shelenkov A.A."/>
            <person name="Shagin D.A."/>
        </authorList>
    </citation>
    <scope>NUCLEOTIDE SEQUENCE [LARGE SCALE GENOMIC DNA]</scope>
    <source>
        <strain evidence="8">TOA</strain>
    </source>
</reference>
<feature type="coiled-coil region" evidence="5">
    <location>
        <begin position="472"/>
        <end position="549"/>
    </location>
</feature>
<accession>A0A454C999</accession>
<gene>
    <name evidence="7" type="ORF">KN71_000985</name>
</gene>
<dbReference type="RefSeq" id="WP_036438955.1">
    <property type="nucleotide sequence ID" value="NZ_CP033021.1"/>
</dbReference>
<evidence type="ECO:0000313" key="8">
    <source>
        <dbReference type="Proteomes" id="UP000029712"/>
    </source>
</evidence>
<evidence type="ECO:0000256" key="2">
    <source>
        <dbReference type="ARBA" id="ARBA00022448"/>
    </source>
</evidence>
<dbReference type="GO" id="GO:0016887">
    <property type="term" value="F:ATP hydrolysis activity"/>
    <property type="evidence" value="ECO:0007669"/>
    <property type="project" value="InterPro"/>
</dbReference>
<organism evidence="7 8">
    <name type="scientific">Metamycoplasma hominis</name>
    <name type="common">Mycoplasma hominis</name>
    <dbReference type="NCBI Taxonomy" id="2098"/>
    <lineage>
        <taxon>Bacteria</taxon>
        <taxon>Bacillati</taxon>
        <taxon>Mycoplasmatota</taxon>
        <taxon>Mycoplasmoidales</taxon>
        <taxon>Metamycoplasmataceae</taxon>
        <taxon>Metamycoplasma</taxon>
    </lineage>
</organism>
<evidence type="ECO:0000259" key="6">
    <source>
        <dbReference type="PROSITE" id="PS50893"/>
    </source>
</evidence>
<dbReference type="InterPro" id="IPR050319">
    <property type="entry name" value="ABC_transp_ATP-bind"/>
</dbReference>
<name>A0A454C999_METHO</name>
<keyword evidence="3" id="KW-0547">Nucleotide-binding</keyword>
<dbReference type="InterPro" id="IPR027417">
    <property type="entry name" value="P-loop_NTPase"/>
</dbReference>
<dbReference type="PROSITE" id="PS00211">
    <property type="entry name" value="ABC_TRANSPORTER_1"/>
    <property type="match status" value="1"/>
</dbReference>
<dbReference type="InterPro" id="IPR003439">
    <property type="entry name" value="ABC_transporter-like_ATP-bd"/>
</dbReference>
<sequence>MNNKNFKDKKVILSIDNLKKYFVNQGMINKAVDGVSFDVHEGEIVGLIGESGSGKTTVGSTILRLYDDYNGFVRLEDKIISGKRISESLNRFLRKNVQMIFQDPHASLNSQQNIYSILKEPLLVNGVMKDKIKDIFKDWLNVKKNFKYTFQIEAMRLELQNYLEINKLAEPLFKKWTENLNKLEFNFDISREDNFSLFFGYLEEKQNVESIIINNMYANVDRLIEFYYETQRKYRNKELPGPQIALNEKEEKLKYIQCLSKTSKIAYEASLELKEVKKQIFNLRHKIEKISSESKNTFANYIHESKNEKSLIDIARLMSCDLDFYSYNLKSELLMNKRGQVLAKIKPFNKFLGFNNIKKLINELDEYINEFYKTKLAPLPYSKTLKSDIKNVLEKDFDFKFNEYTKISELEKQKLDSELKQLLSREVEIKKVIKENPNPEITSEQLQEAKNDLELGKQAYLEGRSKYLISYKAELESLYKNLEEQKKFYLELRKQQDYCNNKYKELKQKFFEYVEQLRQKEKDKILLKIAELKQNQDKSNKDKKSLAKLQSKLKSIKVQYNTILKMYHSDISLKEDTLKSFDIERKYLDKDINNIYVLLGIDHKWVETNLKTADAMAGVDARHMKWVWRKRYFDSKVSYPIAKLLISSILYKTIIYKALEDVGLLKQFAYRYPHEFSGGQLQRIVIARALIVEPQVIVADEPIASLDISIQAQVVNLLKELCIKKNIGLIFIAHDLSMIEYVADEVQIMHLGKIVESGKTEAIYANPIHPYTINLFKAIPKISNANEKFQNVSFALDYLDEQKFPNVPETFKVGEDHYVYGTASQLKQWTHNAKLEKEHKEL</sequence>
<dbReference type="InterPro" id="IPR003593">
    <property type="entry name" value="AAA+_ATPase"/>
</dbReference>
<protein>
    <submittedName>
        <fullName evidence="7">ATP-binding cassette domain-containing protein</fullName>
    </submittedName>
</protein>
<dbReference type="InterPro" id="IPR013563">
    <property type="entry name" value="Oligopep_ABC_C"/>
</dbReference>
<keyword evidence="4 7" id="KW-0067">ATP-binding</keyword>
<dbReference type="InterPro" id="IPR017871">
    <property type="entry name" value="ABC_transporter-like_CS"/>
</dbReference>
<evidence type="ECO:0000256" key="1">
    <source>
        <dbReference type="ARBA" id="ARBA00005417"/>
    </source>
</evidence>
<evidence type="ECO:0000256" key="5">
    <source>
        <dbReference type="SAM" id="Coils"/>
    </source>
</evidence>
<keyword evidence="2" id="KW-0813">Transport</keyword>
<comment type="similarity">
    <text evidence="1">Belongs to the ABC transporter superfamily.</text>
</comment>
<dbReference type="SUPFAM" id="SSF52540">
    <property type="entry name" value="P-loop containing nucleoside triphosphate hydrolases"/>
    <property type="match status" value="1"/>
</dbReference>
<dbReference type="PROSITE" id="PS50893">
    <property type="entry name" value="ABC_TRANSPORTER_2"/>
    <property type="match status" value="1"/>
</dbReference>
<evidence type="ECO:0000256" key="4">
    <source>
        <dbReference type="ARBA" id="ARBA00022840"/>
    </source>
</evidence>
<keyword evidence="5" id="KW-0175">Coiled coil</keyword>
<dbReference type="Pfam" id="PF08352">
    <property type="entry name" value="oligo_HPY"/>
    <property type="match status" value="1"/>
</dbReference>
<dbReference type="PANTHER" id="PTHR43776:SF7">
    <property type="entry name" value="D,D-DIPEPTIDE TRANSPORT ATP-BINDING PROTEIN DDPF-RELATED"/>
    <property type="match status" value="1"/>
</dbReference>
<evidence type="ECO:0000256" key="3">
    <source>
        <dbReference type="ARBA" id="ARBA00022741"/>
    </source>
</evidence>
<evidence type="ECO:0000313" key="7">
    <source>
        <dbReference type="EMBL" id="AYN65280.1"/>
    </source>
</evidence>
<proteinExistence type="inferred from homology"/>
<feature type="domain" description="ABC transporter" evidence="6">
    <location>
        <begin position="13"/>
        <end position="776"/>
    </location>
</feature>
<dbReference type="OrthoDB" id="400883at2"/>
<dbReference type="GO" id="GO:0055085">
    <property type="term" value="P:transmembrane transport"/>
    <property type="evidence" value="ECO:0007669"/>
    <property type="project" value="UniProtKB-ARBA"/>
</dbReference>
<dbReference type="Gene3D" id="3.40.50.300">
    <property type="entry name" value="P-loop containing nucleotide triphosphate hydrolases"/>
    <property type="match status" value="2"/>
</dbReference>
<dbReference type="PANTHER" id="PTHR43776">
    <property type="entry name" value="TRANSPORT ATP-BINDING PROTEIN"/>
    <property type="match status" value="1"/>
</dbReference>
<dbReference type="SMART" id="SM00382">
    <property type="entry name" value="AAA"/>
    <property type="match status" value="1"/>
</dbReference>
<dbReference type="EMBL" id="CP033021">
    <property type="protein sequence ID" value="AYN65280.1"/>
    <property type="molecule type" value="Genomic_DNA"/>
</dbReference>
<dbReference type="AlphaFoldDB" id="A0A454C999"/>
<dbReference type="GO" id="GO:0015833">
    <property type="term" value="P:peptide transport"/>
    <property type="evidence" value="ECO:0007669"/>
    <property type="project" value="InterPro"/>
</dbReference>